<dbReference type="AlphaFoldDB" id="T1KLG3"/>
<feature type="compositionally biased region" description="Basic residues" evidence="10">
    <location>
        <begin position="835"/>
        <end position="845"/>
    </location>
</feature>
<feature type="compositionally biased region" description="Low complexity" evidence="10">
    <location>
        <begin position="14"/>
        <end position="33"/>
    </location>
</feature>
<feature type="transmembrane region" description="Helical" evidence="11">
    <location>
        <begin position="150"/>
        <end position="171"/>
    </location>
</feature>
<dbReference type="GO" id="GO:0005283">
    <property type="term" value="F:amino acid:sodium symporter activity"/>
    <property type="evidence" value="ECO:0007669"/>
    <property type="project" value="TreeGrafter"/>
</dbReference>
<evidence type="ECO:0000256" key="3">
    <source>
        <dbReference type="ARBA" id="ARBA00022448"/>
    </source>
</evidence>
<keyword evidence="3" id="KW-0813">Transport</keyword>
<accession>T1KLG3</accession>
<feature type="disulfide bond" evidence="9">
    <location>
        <begin position="235"/>
        <end position="244"/>
    </location>
</feature>
<dbReference type="Proteomes" id="UP000015104">
    <property type="component" value="Unassembled WGS sequence"/>
</dbReference>
<comment type="similarity">
    <text evidence="2">Belongs to the sodium:neurotransmitter symporter (SNF) (TC 2.A.22) family.</text>
</comment>
<dbReference type="EMBL" id="CAEY01000211">
    <property type="status" value="NOT_ANNOTATED_CDS"/>
    <property type="molecule type" value="Genomic_DNA"/>
</dbReference>
<evidence type="ECO:0000256" key="11">
    <source>
        <dbReference type="SAM" id="Phobius"/>
    </source>
</evidence>
<feature type="compositionally biased region" description="Pro residues" evidence="10">
    <location>
        <begin position="773"/>
        <end position="784"/>
    </location>
</feature>
<evidence type="ECO:0000256" key="1">
    <source>
        <dbReference type="ARBA" id="ARBA00004141"/>
    </source>
</evidence>
<dbReference type="InterPro" id="IPR000175">
    <property type="entry name" value="Na/ntran_symport"/>
</dbReference>
<dbReference type="Pfam" id="PF00209">
    <property type="entry name" value="SNF"/>
    <property type="match status" value="1"/>
</dbReference>
<dbReference type="GO" id="GO:0015179">
    <property type="term" value="F:L-amino acid transmembrane transporter activity"/>
    <property type="evidence" value="ECO:0007669"/>
    <property type="project" value="TreeGrafter"/>
</dbReference>
<evidence type="ECO:0000256" key="10">
    <source>
        <dbReference type="SAM" id="MobiDB-lite"/>
    </source>
</evidence>
<dbReference type="GO" id="GO:0046872">
    <property type="term" value="F:metal ion binding"/>
    <property type="evidence" value="ECO:0007669"/>
    <property type="project" value="UniProtKB-KW"/>
</dbReference>
<evidence type="ECO:0000256" key="6">
    <source>
        <dbReference type="ARBA" id="ARBA00022989"/>
    </source>
</evidence>
<dbReference type="GO" id="GO:0005886">
    <property type="term" value="C:plasma membrane"/>
    <property type="evidence" value="ECO:0007669"/>
    <property type="project" value="TreeGrafter"/>
</dbReference>
<organism evidence="12 13">
    <name type="scientific">Tetranychus urticae</name>
    <name type="common">Two-spotted spider mite</name>
    <dbReference type="NCBI Taxonomy" id="32264"/>
    <lineage>
        <taxon>Eukaryota</taxon>
        <taxon>Metazoa</taxon>
        <taxon>Ecdysozoa</taxon>
        <taxon>Arthropoda</taxon>
        <taxon>Chelicerata</taxon>
        <taxon>Arachnida</taxon>
        <taxon>Acari</taxon>
        <taxon>Acariformes</taxon>
        <taxon>Trombidiformes</taxon>
        <taxon>Prostigmata</taxon>
        <taxon>Eleutherengona</taxon>
        <taxon>Raphignathae</taxon>
        <taxon>Tetranychoidea</taxon>
        <taxon>Tetranychidae</taxon>
        <taxon>Tetranychus</taxon>
    </lineage>
</organism>
<feature type="transmembrane region" description="Helical" evidence="11">
    <location>
        <begin position="287"/>
        <end position="306"/>
    </location>
</feature>
<proteinExistence type="inferred from homology"/>
<reference evidence="12" key="2">
    <citation type="submission" date="2015-06" db="UniProtKB">
        <authorList>
            <consortium name="EnsemblMetazoa"/>
        </authorList>
    </citation>
    <scope>IDENTIFICATION</scope>
</reference>
<dbReference type="PANTHER" id="PTHR11616:SF323">
    <property type="entry name" value="SODIUM-DEPENDENT TRANSPORTER BEDRAGGLED"/>
    <property type="match status" value="1"/>
</dbReference>
<feature type="binding site" evidence="8">
    <location>
        <position position="520"/>
    </location>
    <ligand>
        <name>Na(+)</name>
        <dbReference type="ChEBI" id="CHEBI:29101"/>
        <label>1</label>
    </ligand>
</feature>
<dbReference type="HOGENOM" id="CLU_662822_0_0_1"/>
<feature type="transmembrane region" description="Helical" evidence="11">
    <location>
        <begin position="367"/>
        <end position="384"/>
    </location>
</feature>
<feature type="transmembrane region" description="Helical" evidence="11">
    <location>
        <begin position="509"/>
        <end position="533"/>
    </location>
</feature>
<dbReference type="eggNOG" id="KOG3660">
    <property type="taxonomic scope" value="Eukaryota"/>
</dbReference>
<feature type="transmembrane region" description="Helical" evidence="11">
    <location>
        <begin position="122"/>
        <end position="144"/>
    </location>
</feature>
<keyword evidence="9" id="KW-1015">Disulfide bond</keyword>
<feature type="transmembrane region" description="Helical" evidence="11">
    <location>
        <begin position="578"/>
        <end position="598"/>
    </location>
</feature>
<feature type="transmembrane region" description="Helical" evidence="11">
    <location>
        <begin position="313"/>
        <end position="332"/>
    </location>
</feature>
<evidence type="ECO:0000256" key="2">
    <source>
        <dbReference type="ARBA" id="ARBA00006459"/>
    </source>
</evidence>
<keyword evidence="7 11" id="KW-0472">Membrane</keyword>
<feature type="region of interest" description="Disordered" evidence="10">
    <location>
        <begin position="739"/>
        <end position="845"/>
    </location>
</feature>
<feature type="compositionally biased region" description="Polar residues" evidence="10">
    <location>
        <begin position="34"/>
        <end position="48"/>
    </location>
</feature>
<feature type="transmembrane region" description="Helical" evidence="11">
    <location>
        <begin position="192"/>
        <end position="216"/>
    </location>
</feature>
<evidence type="ECO:0000256" key="7">
    <source>
        <dbReference type="ARBA" id="ARBA00023136"/>
    </source>
</evidence>
<evidence type="ECO:0000256" key="8">
    <source>
        <dbReference type="PIRSR" id="PIRSR600175-1"/>
    </source>
</evidence>
<protein>
    <submittedName>
        <fullName evidence="12">Uncharacterized protein</fullName>
    </submittedName>
</protein>
<keyword evidence="13" id="KW-1185">Reference proteome</keyword>
<keyword evidence="8" id="KW-0915">Sodium</keyword>
<sequence length="845" mass="95637">MGSTVNHIVHQPNQQSQSSSTTTSSTSLSTVTTVNDNQNEVNRSNEQQPQLMSNHVNHVECNNNNNGINPGFISESNMTTNVTTPPMSHNDQPQGTILRQPLIGSNTRRTLKGLWPNGLSPFFASLLCCANFYTICRFSILTYFLKGPFLIEFTFISIIFGLPFLLFLMVLGQYLGSGYLDMWFISPIFKGIGVAFLFCYTIISIYSVIPISWLLVYLRDSFLTTRDSAYKWTYCNRRFNGERCFKAWNSSTYANDYLGWSVSGYYHNTVLGQQDNGRFSAYAKLNIILNLALIWILIFVLLFRGIHHSSRMIIFFGTFPFIMFTFTIIRFVEEFGAGISSLFVLTDSSKAFLGDSTSWYLAARESFIVWILFGSIIQTIYASSRPGVSLIKHCSVLFLVTITLLVSSSFFLASCMHIISSSKLEYTFSSFGKKYGTVNFVRDSPGTTYRPSVTLESGVNLFLGENLFSSESKTYLSQYQVLRWATEIMPLALALKGSRVISSFWATSFYLSGILISFGSHLVLWGTLIEAIISISPDSLRQSKTTIAFITSLIGFSVSVAINSWINDHIIYFLDSCFASICWIACLYMLMVSVIFVVRGKPCTPHDLVSNLTKDQKIISWLTPILTFHWSLVVTAILTILSILFTRSYLGFELSWFNISFMYPFWSFKVAIVWNILQLAPLYIVSIYGLTLFFMSLCTSRSLPLSVRLKDLFAPEITIYEPDIPSFFLDPSGQPYRLPASMHGHHPHPHHRHHHHHHHHHHPHYLTESGLSPDPPPKYSPPPSYSSATAKPLMKQFRSRISSTLDRTFPRDSQGIVISPANLNQLDETNESSKRPKRPKISTKS</sequence>
<dbReference type="PRINTS" id="PR00176">
    <property type="entry name" value="NANEUSMPORT"/>
</dbReference>
<comment type="subcellular location">
    <subcellularLocation>
        <location evidence="1">Membrane</location>
        <topology evidence="1">Multi-pass membrane protein</topology>
    </subcellularLocation>
</comment>
<feature type="compositionally biased region" description="Basic residues" evidence="10">
    <location>
        <begin position="743"/>
        <end position="764"/>
    </location>
</feature>
<evidence type="ECO:0000256" key="9">
    <source>
        <dbReference type="PIRSR" id="PIRSR600175-2"/>
    </source>
</evidence>
<keyword evidence="4 11" id="KW-0812">Transmembrane</keyword>
<keyword evidence="5" id="KW-0769">Symport</keyword>
<name>T1KLG3_TETUR</name>
<dbReference type="InterPro" id="IPR037272">
    <property type="entry name" value="SNS_sf"/>
</dbReference>
<dbReference type="SUPFAM" id="SSF161070">
    <property type="entry name" value="SNF-like"/>
    <property type="match status" value="1"/>
</dbReference>
<dbReference type="PANTHER" id="PTHR11616">
    <property type="entry name" value="SODIUM/CHLORIDE DEPENDENT TRANSPORTER"/>
    <property type="match status" value="1"/>
</dbReference>
<feature type="transmembrane region" description="Helical" evidence="11">
    <location>
        <begin position="665"/>
        <end position="698"/>
    </location>
</feature>
<evidence type="ECO:0000313" key="13">
    <source>
        <dbReference type="Proteomes" id="UP000015104"/>
    </source>
</evidence>
<keyword evidence="6 11" id="KW-1133">Transmembrane helix</keyword>
<feature type="transmembrane region" description="Helical" evidence="11">
    <location>
        <begin position="396"/>
        <end position="419"/>
    </location>
</feature>
<evidence type="ECO:0000313" key="12">
    <source>
        <dbReference type="EnsemblMetazoa" id="tetur14g02340.1"/>
    </source>
</evidence>
<feature type="region of interest" description="Disordered" evidence="10">
    <location>
        <begin position="1"/>
        <end position="48"/>
    </location>
</feature>
<dbReference type="EnsemblMetazoa" id="tetur14g02340.1">
    <property type="protein sequence ID" value="tetur14g02340.1"/>
    <property type="gene ID" value="tetur14g02340"/>
</dbReference>
<reference evidence="13" key="1">
    <citation type="submission" date="2011-08" db="EMBL/GenBank/DDBJ databases">
        <authorList>
            <person name="Rombauts S."/>
        </authorList>
    </citation>
    <scope>NUCLEOTIDE SEQUENCE</scope>
    <source>
        <strain evidence="13">London</strain>
    </source>
</reference>
<evidence type="ECO:0000256" key="5">
    <source>
        <dbReference type="ARBA" id="ARBA00022847"/>
    </source>
</evidence>
<dbReference type="GO" id="GO:0089718">
    <property type="term" value="P:amino acid import across plasma membrane"/>
    <property type="evidence" value="ECO:0007669"/>
    <property type="project" value="TreeGrafter"/>
</dbReference>
<evidence type="ECO:0000256" key="4">
    <source>
        <dbReference type="ARBA" id="ARBA00022692"/>
    </source>
</evidence>
<keyword evidence="8" id="KW-0479">Metal-binding</keyword>
<feature type="transmembrane region" description="Helical" evidence="11">
    <location>
        <begin position="545"/>
        <end position="566"/>
    </location>
</feature>
<dbReference type="PROSITE" id="PS50267">
    <property type="entry name" value="NA_NEUROTRAN_SYMP_3"/>
    <property type="match status" value="1"/>
</dbReference>
<feature type="transmembrane region" description="Helical" evidence="11">
    <location>
        <begin position="619"/>
        <end position="645"/>
    </location>
</feature>